<keyword evidence="3" id="KW-1185">Reference proteome</keyword>
<proteinExistence type="predicted"/>
<protein>
    <submittedName>
        <fullName evidence="1 2">Uncharacterized protein</fullName>
    </submittedName>
</protein>
<gene>
    <name evidence="1" type="ORF">PHYPA_029058</name>
</gene>
<evidence type="ECO:0000313" key="2">
    <source>
        <dbReference type="EnsemblPlants" id="PAC:32910763.CDS.1"/>
    </source>
</evidence>
<dbReference type="AlphaFoldDB" id="A0A2K1IGR3"/>
<reference evidence="2" key="3">
    <citation type="submission" date="2020-12" db="UniProtKB">
        <authorList>
            <consortium name="EnsemblPlants"/>
        </authorList>
    </citation>
    <scope>IDENTIFICATION</scope>
</reference>
<name>A0A2K1IGR3_PHYPA</name>
<dbReference type="Gramene" id="Pp3c24_14080V3.1">
    <property type="protein sequence ID" value="PAC:32910763.CDS.1"/>
    <property type="gene ID" value="Pp3c24_14080"/>
</dbReference>
<dbReference type="OMA" id="MTAFQLP"/>
<dbReference type="PaxDb" id="3218-PP1S403_18V6.2"/>
<dbReference type="Gramene" id="Pp3c24_14080V3.2">
    <property type="protein sequence ID" value="PAC:32910764.CDS.1"/>
    <property type="gene ID" value="Pp3c24_14080"/>
</dbReference>
<dbReference type="InParanoid" id="A0A2K1IGR3"/>
<evidence type="ECO:0000313" key="1">
    <source>
        <dbReference type="EMBL" id="PNR28466.1"/>
    </source>
</evidence>
<dbReference type="EnsemblPlants" id="Pp3c24_14080V3.1">
    <property type="protein sequence ID" value="PAC:32910763.CDS.1"/>
    <property type="gene ID" value="Pp3c24_14080"/>
</dbReference>
<dbReference type="EMBL" id="ABEU02000024">
    <property type="protein sequence ID" value="PNR28466.1"/>
    <property type="molecule type" value="Genomic_DNA"/>
</dbReference>
<dbReference type="Proteomes" id="UP000006727">
    <property type="component" value="Chromosome 24"/>
</dbReference>
<dbReference type="EnsemblPlants" id="Pp3c24_14080V3.2">
    <property type="protein sequence ID" value="PAC:32910764.CDS.1"/>
    <property type="gene ID" value="Pp3c24_14080"/>
</dbReference>
<accession>A0A2K1IGR3</accession>
<sequence>MPPACHSMVPVGMNDGTLFPVMSAFALPTSLLPPALTAADPVRVESMAAELRDLEFIPANLADNIAEAIIVGIQSALAMGGRRRL</sequence>
<organism evidence="1">
    <name type="scientific">Physcomitrium patens</name>
    <name type="common">Spreading-leaved earth moss</name>
    <name type="synonym">Physcomitrella patens</name>
    <dbReference type="NCBI Taxonomy" id="3218"/>
    <lineage>
        <taxon>Eukaryota</taxon>
        <taxon>Viridiplantae</taxon>
        <taxon>Streptophyta</taxon>
        <taxon>Embryophyta</taxon>
        <taxon>Bryophyta</taxon>
        <taxon>Bryophytina</taxon>
        <taxon>Bryopsida</taxon>
        <taxon>Funariidae</taxon>
        <taxon>Funariales</taxon>
        <taxon>Funariaceae</taxon>
        <taxon>Physcomitrium</taxon>
    </lineage>
</organism>
<reference evidence="1 3" key="2">
    <citation type="journal article" date="2018" name="Plant J.">
        <title>The Physcomitrella patens chromosome-scale assembly reveals moss genome structure and evolution.</title>
        <authorList>
            <person name="Lang D."/>
            <person name="Ullrich K.K."/>
            <person name="Murat F."/>
            <person name="Fuchs J."/>
            <person name="Jenkins J."/>
            <person name="Haas F.B."/>
            <person name="Piednoel M."/>
            <person name="Gundlach H."/>
            <person name="Van Bel M."/>
            <person name="Meyberg R."/>
            <person name="Vives C."/>
            <person name="Morata J."/>
            <person name="Symeonidi A."/>
            <person name="Hiss M."/>
            <person name="Muchero W."/>
            <person name="Kamisugi Y."/>
            <person name="Saleh O."/>
            <person name="Blanc G."/>
            <person name="Decker E.L."/>
            <person name="van Gessel N."/>
            <person name="Grimwood J."/>
            <person name="Hayes R.D."/>
            <person name="Graham S.W."/>
            <person name="Gunter L.E."/>
            <person name="McDaniel S.F."/>
            <person name="Hoernstein S.N.W."/>
            <person name="Larsson A."/>
            <person name="Li F.W."/>
            <person name="Perroud P.F."/>
            <person name="Phillips J."/>
            <person name="Ranjan P."/>
            <person name="Rokshar D.S."/>
            <person name="Rothfels C.J."/>
            <person name="Schneider L."/>
            <person name="Shu S."/>
            <person name="Stevenson D.W."/>
            <person name="Thummler F."/>
            <person name="Tillich M."/>
            <person name="Villarreal Aguilar J.C."/>
            <person name="Widiez T."/>
            <person name="Wong G.K."/>
            <person name="Wymore A."/>
            <person name="Zhang Y."/>
            <person name="Zimmer A.D."/>
            <person name="Quatrano R.S."/>
            <person name="Mayer K.F.X."/>
            <person name="Goodstein D."/>
            <person name="Casacuberta J.M."/>
            <person name="Vandepoele K."/>
            <person name="Reski R."/>
            <person name="Cuming A.C."/>
            <person name="Tuskan G.A."/>
            <person name="Maumus F."/>
            <person name="Salse J."/>
            <person name="Schmutz J."/>
            <person name="Rensing S.A."/>
        </authorList>
    </citation>
    <scope>NUCLEOTIDE SEQUENCE [LARGE SCALE GENOMIC DNA]</scope>
    <source>
        <strain evidence="2 3">cv. Gransden 2004</strain>
    </source>
</reference>
<evidence type="ECO:0000313" key="3">
    <source>
        <dbReference type="Proteomes" id="UP000006727"/>
    </source>
</evidence>
<reference evidence="1 3" key="1">
    <citation type="journal article" date="2008" name="Science">
        <title>The Physcomitrella genome reveals evolutionary insights into the conquest of land by plants.</title>
        <authorList>
            <person name="Rensing S."/>
            <person name="Lang D."/>
            <person name="Zimmer A."/>
            <person name="Terry A."/>
            <person name="Salamov A."/>
            <person name="Shapiro H."/>
            <person name="Nishiyama T."/>
            <person name="Perroud P.-F."/>
            <person name="Lindquist E."/>
            <person name="Kamisugi Y."/>
            <person name="Tanahashi T."/>
            <person name="Sakakibara K."/>
            <person name="Fujita T."/>
            <person name="Oishi K."/>
            <person name="Shin-I T."/>
            <person name="Kuroki Y."/>
            <person name="Toyoda A."/>
            <person name="Suzuki Y."/>
            <person name="Hashimoto A."/>
            <person name="Yamaguchi K."/>
            <person name="Sugano A."/>
            <person name="Kohara Y."/>
            <person name="Fujiyama A."/>
            <person name="Anterola A."/>
            <person name="Aoki S."/>
            <person name="Ashton N."/>
            <person name="Barbazuk W.B."/>
            <person name="Barker E."/>
            <person name="Bennetzen J."/>
            <person name="Bezanilla M."/>
            <person name="Blankenship R."/>
            <person name="Cho S.H."/>
            <person name="Dutcher S."/>
            <person name="Estelle M."/>
            <person name="Fawcett J.A."/>
            <person name="Gundlach H."/>
            <person name="Hanada K."/>
            <person name="Heyl A."/>
            <person name="Hicks K.A."/>
            <person name="Hugh J."/>
            <person name="Lohr M."/>
            <person name="Mayer K."/>
            <person name="Melkozernov A."/>
            <person name="Murata T."/>
            <person name="Nelson D."/>
            <person name="Pils B."/>
            <person name="Prigge M."/>
            <person name="Reiss B."/>
            <person name="Renner T."/>
            <person name="Rombauts S."/>
            <person name="Rushton P."/>
            <person name="Sanderfoot A."/>
            <person name="Schween G."/>
            <person name="Shiu S.-H."/>
            <person name="Stueber K."/>
            <person name="Theodoulou F.L."/>
            <person name="Tu H."/>
            <person name="Van de Peer Y."/>
            <person name="Verrier P.J."/>
            <person name="Waters E."/>
            <person name="Wood A."/>
            <person name="Yang L."/>
            <person name="Cove D."/>
            <person name="Cuming A."/>
            <person name="Hasebe M."/>
            <person name="Lucas S."/>
            <person name="Mishler D.B."/>
            <person name="Reski R."/>
            <person name="Grigoriev I."/>
            <person name="Quatrano R.S."/>
            <person name="Boore J.L."/>
        </authorList>
    </citation>
    <scope>NUCLEOTIDE SEQUENCE [LARGE SCALE GENOMIC DNA]</scope>
    <source>
        <strain evidence="2 3">cv. Gransden 2004</strain>
    </source>
</reference>